<keyword evidence="8 11" id="KW-0472">Membrane</keyword>
<dbReference type="GO" id="GO:0015385">
    <property type="term" value="F:sodium:proton antiporter activity"/>
    <property type="evidence" value="ECO:0007669"/>
    <property type="project" value="InterPro"/>
</dbReference>
<dbReference type="PANTHER" id="PTHR10110">
    <property type="entry name" value="SODIUM/HYDROGEN EXCHANGER"/>
    <property type="match status" value="1"/>
</dbReference>
<feature type="transmembrane region" description="Helical" evidence="11">
    <location>
        <begin position="195"/>
        <end position="219"/>
    </location>
</feature>
<evidence type="ECO:0000256" key="5">
    <source>
        <dbReference type="ARBA" id="ARBA00022989"/>
    </source>
</evidence>
<evidence type="ECO:0000259" key="12">
    <source>
        <dbReference type="Pfam" id="PF00999"/>
    </source>
</evidence>
<evidence type="ECO:0000256" key="1">
    <source>
        <dbReference type="ARBA" id="ARBA00004651"/>
    </source>
</evidence>
<dbReference type="EMBL" id="CP159290">
    <property type="protein sequence ID" value="XCH28563.1"/>
    <property type="molecule type" value="Genomic_DNA"/>
</dbReference>
<gene>
    <name evidence="13" type="ORF">ABRQ22_13235</name>
</gene>
<feature type="transmembrane region" description="Helical" evidence="11">
    <location>
        <begin position="12"/>
        <end position="33"/>
    </location>
</feature>
<name>A0AAU8FVB6_9MICO</name>
<proteinExistence type="predicted"/>
<keyword evidence="4 11" id="KW-0812">Transmembrane</keyword>
<keyword evidence="2" id="KW-0813">Transport</keyword>
<feature type="transmembrane region" description="Helical" evidence="11">
    <location>
        <begin position="251"/>
        <end position="270"/>
    </location>
</feature>
<dbReference type="Pfam" id="PF00999">
    <property type="entry name" value="Na_H_Exchanger"/>
    <property type="match status" value="1"/>
</dbReference>
<evidence type="ECO:0000256" key="2">
    <source>
        <dbReference type="ARBA" id="ARBA00022448"/>
    </source>
</evidence>
<sequence length="618" mass="65397">MEFPFSLTEEQILSLIVVGTLAVVAIVGVNILAPKAGVAAPLVLVAVGVAVSFVPAVPEIEFEPEWILAGILPPLLYSAAVGLPTMDFRRDFTAISGLSVVLVLLSTVLLGYLFTWLIPGIPLAAGFALGAIVSPTDAVATSIVKRLGASPRVVTLLEGESLLNDASALVLLRSAIAAIALTVASDGVAPAFSLWAVAGDFVFAVVVAVIVGFLVGFLGLTVRRRLANPALSTAVSFVVPFIAYLPTEELGASGLVAVVTAGLVTGNGAAKYLRPQHRLAEESNWRTVELLLEGTVFLLMGLELFALVTDVQEAQGSLWRAVGIAALAAVVILVVRSAYVATLLRSLARRARRGESLRGVIQGMQEKIDARFGPAESPLETYEPSGRHRGAPRTGGPKEVPQARVGRIRTSLRRRAADIDYLTAEPLGWREGTLLVWAGMRGVVTLAAAQTLPTDTPQRSFLVLVAFGVAAGTLVVQGGTLPWVVRRLGLAGGSTRADEDRGAVRAELDAAAVAVIDAPDLRRDDGTTYDGDVVARVRRDVVRELENRDTDAATSADLFAQYKELRLRAIAAQRVALLDARTSGAYSSQALRHALDLLDAEQIDLELRRGPYVPGDDD</sequence>
<keyword evidence="9" id="KW-0739">Sodium transport</keyword>
<reference evidence="13" key="1">
    <citation type="submission" date="2024-06" db="EMBL/GenBank/DDBJ databases">
        <title>Complete genome sequence of the cellulolytic actinobacterium, Cellulosimicrobium ES-005.</title>
        <authorList>
            <person name="Matthews C.T."/>
            <person name="Underwood K.D."/>
            <person name="Ghanchi K.M."/>
            <person name="Fields S.D."/>
            <person name="Gardner S.G."/>
        </authorList>
    </citation>
    <scope>NUCLEOTIDE SEQUENCE</scope>
    <source>
        <strain evidence="13">ES-005</strain>
    </source>
</reference>
<dbReference type="RefSeq" id="WP_353707051.1">
    <property type="nucleotide sequence ID" value="NZ_CP159290.1"/>
</dbReference>
<feature type="transmembrane region" description="Helical" evidence="11">
    <location>
        <begin position="226"/>
        <end position="245"/>
    </location>
</feature>
<feature type="transmembrane region" description="Helical" evidence="11">
    <location>
        <begin position="461"/>
        <end position="485"/>
    </location>
</feature>
<evidence type="ECO:0000256" key="9">
    <source>
        <dbReference type="ARBA" id="ARBA00023201"/>
    </source>
</evidence>
<feature type="transmembrane region" description="Helical" evidence="11">
    <location>
        <begin position="92"/>
        <end position="114"/>
    </location>
</feature>
<dbReference type="GO" id="GO:0015386">
    <property type="term" value="F:potassium:proton antiporter activity"/>
    <property type="evidence" value="ECO:0007669"/>
    <property type="project" value="TreeGrafter"/>
</dbReference>
<organism evidence="13">
    <name type="scientific">Cellulosimicrobium sp. ES-005</name>
    <dbReference type="NCBI Taxonomy" id="3163031"/>
    <lineage>
        <taxon>Bacteria</taxon>
        <taxon>Bacillati</taxon>
        <taxon>Actinomycetota</taxon>
        <taxon>Actinomycetes</taxon>
        <taxon>Micrococcales</taxon>
        <taxon>Promicromonosporaceae</taxon>
        <taxon>Cellulosimicrobium</taxon>
    </lineage>
</organism>
<feature type="transmembrane region" description="Helical" evidence="11">
    <location>
        <begin position="290"/>
        <end position="309"/>
    </location>
</feature>
<keyword evidence="3" id="KW-1003">Cell membrane</keyword>
<evidence type="ECO:0000256" key="4">
    <source>
        <dbReference type="ARBA" id="ARBA00022692"/>
    </source>
</evidence>
<feature type="transmembrane region" description="Helical" evidence="11">
    <location>
        <begin position="321"/>
        <end position="344"/>
    </location>
</feature>
<dbReference type="Gene3D" id="6.10.140.1330">
    <property type="match status" value="1"/>
</dbReference>
<feature type="transmembrane region" description="Helical" evidence="11">
    <location>
        <begin position="40"/>
        <end position="60"/>
    </location>
</feature>
<dbReference type="PANTHER" id="PTHR10110:SF86">
    <property type="entry name" value="SODIUM_HYDROGEN EXCHANGER 7"/>
    <property type="match status" value="1"/>
</dbReference>
<evidence type="ECO:0000256" key="6">
    <source>
        <dbReference type="ARBA" id="ARBA00023053"/>
    </source>
</evidence>
<dbReference type="AlphaFoldDB" id="A0AAU8FVB6"/>
<evidence type="ECO:0000256" key="8">
    <source>
        <dbReference type="ARBA" id="ARBA00023136"/>
    </source>
</evidence>
<keyword evidence="6" id="KW-0915">Sodium</keyword>
<dbReference type="InterPro" id="IPR006153">
    <property type="entry name" value="Cation/H_exchanger_TM"/>
</dbReference>
<evidence type="ECO:0000256" key="3">
    <source>
        <dbReference type="ARBA" id="ARBA00022475"/>
    </source>
</evidence>
<evidence type="ECO:0000256" key="10">
    <source>
        <dbReference type="SAM" id="MobiDB-lite"/>
    </source>
</evidence>
<accession>A0AAU8FVB6</accession>
<feature type="transmembrane region" description="Helical" evidence="11">
    <location>
        <begin position="66"/>
        <end position="85"/>
    </location>
</feature>
<protein>
    <submittedName>
        <fullName evidence="13">Sodium:proton antiporter</fullName>
    </submittedName>
</protein>
<feature type="domain" description="Cation/H+ exchanger transmembrane" evidence="12">
    <location>
        <begin position="23"/>
        <end position="350"/>
    </location>
</feature>
<dbReference type="GO" id="GO:0051453">
    <property type="term" value="P:regulation of intracellular pH"/>
    <property type="evidence" value="ECO:0007669"/>
    <property type="project" value="TreeGrafter"/>
</dbReference>
<dbReference type="GO" id="GO:0005886">
    <property type="term" value="C:plasma membrane"/>
    <property type="evidence" value="ECO:0007669"/>
    <property type="project" value="UniProtKB-SubCell"/>
</dbReference>
<dbReference type="InterPro" id="IPR018422">
    <property type="entry name" value="Cation/H_exchanger_CPA1"/>
</dbReference>
<evidence type="ECO:0000313" key="13">
    <source>
        <dbReference type="EMBL" id="XCH28563.1"/>
    </source>
</evidence>
<evidence type="ECO:0000256" key="7">
    <source>
        <dbReference type="ARBA" id="ARBA00023065"/>
    </source>
</evidence>
<evidence type="ECO:0000256" key="11">
    <source>
        <dbReference type="SAM" id="Phobius"/>
    </source>
</evidence>
<comment type="subcellular location">
    <subcellularLocation>
        <location evidence="1">Cell membrane</location>
        <topology evidence="1">Multi-pass membrane protein</topology>
    </subcellularLocation>
</comment>
<keyword evidence="7" id="KW-0406">Ion transport</keyword>
<keyword evidence="5 11" id="KW-1133">Transmembrane helix</keyword>
<dbReference type="GO" id="GO:0098719">
    <property type="term" value="P:sodium ion import across plasma membrane"/>
    <property type="evidence" value="ECO:0007669"/>
    <property type="project" value="TreeGrafter"/>
</dbReference>
<feature type="region of interest" description="Disordered" evidence="10">
    <location>
        <begin position="375"/>
        <end position="405"/>
    </location>
</feature>